<protein>
    <submittedName>
        <fullName evidence="3">C4-dicarboxylate ABC transporter permease</fullName>
    </submittedName>
</protein>
<accession>A0A494WXB1</accession>
<feature type="transmembrane region" description="Helical" evidence="1">
    <location>
        <begin position="293"/>
        <end position="314"/>
    </location>
</feature>
<dbReference type="PANTHER" id="PTHR35342">
    <property type="entry name" value="TRICARBOXYLIC TRANSPORT PROTEIN"/>
    <property type="match status" value="1"/>
</dbReference>
<feature type="transmembrane region" description="Helical" evidence="1">
    <location>
        <begin position="110"/>
        <end position="131"/>
    </location>
</feature>
<dbReference type="PANTHER" id="PTHR35342:SF5">
    <property type="entry name" value="TRICARBOXYLIC TRANSPORT PROTEIN"/>
    <property type="match status" value="1"/>
</dbReference>
<proteinExistence type="predicted"/>
<feature type="transmembrane region" description="Helical" evidence="1">
    <location>
        <begin position="440"/>
        <end position="458"/>
    </location>
</feature>
<reference evidence="3 4" key="1">
    <citation type="submission" date="2018-10" db="EMBL/GenBank/DDBJ databases">
        <authorList>
            <person name="Grouzdev D.S."/>
            <person name="Krutkina M.S."/>
            <person name="Tourova T.P."/>
            <person name="Nazina T.N."/>
        </authorList>
    </citation>
    <scope>NUCLEOTIDE SEQUENCE [LARGE SCALE GENOMIC DNA]</scope>
    <source>
        <strain evidence="3 4">435</strain>
    </source>
</reference>
<feature type="domain" description="DUF112" evidence="2">
    <location>
        <begin position="1"/>
        <end position="410"/>
    </location>
</feature>
<evidence type="ECO:0000313" key="4">
    <source>
        <dbReference type="Proteomes" id="UP000271256"/>
    </source>
</evidence>
<dbReference type="OrthoDB" id="9781349at2"/>
<keyword evidence="1" id="KW-0472">Membrane</keyword>
<dbReference type="AlphaFoldDB" id="A0A494WXB1"/>
<dbReference type="Proteomes" id="UP000271256">
    <property type="component" value="Unassembled WGS sequence"/>
</dbReference>
<gene>
    <name evidence="3" type="ORF">D7024_11555</name>
</gene>
<feature type="transmembrane region" description="Helical" evidence="1">
    <location>
        <begin position="326"/>
        <end position="349"/>
    </location>
</feature>
<organism evidence="3 4">
    <name type="scientific">Desulfofundulus salinus</name>
    <dbReference type="NCBI Taxonomy" id="2419843"/>
    <lineage>
        <taxon>Bacteria</taxon>
        <taxon>Bacillati</taxon>
        <taxon>Bacillota</taxon>
        <taxon>Clostridia</taxon>
        <taxon>Eubacteriales</taxon>
        <taxon>Peptococcaceae</taxon>
        <taxon>Desulfofundulus</taxon>
    </lineage>
</organism>
<feature type="transmembrane region" description="Helical" evidence="1">
    <location>
        <begin position="81"/>
        <end position="104"/>
    </location>
</feature>
<keyword evidence="1" id="KW-1133">Transmembrane helix</keyword>
<evidence type="ECO:0000256" key="1">
    <source>
        <dbReference type="SAM" id="Phobius"/>
    </source>
</evidence>
<evidence type="ECO:0000259" key="2">
    <source>
        <dbReference type="Pfam" id="PF01970"/>
    </source>
</evidence>
<name>A0A494WXB1_9FIRM</name>
<keyword evidence="1" id="KW-0812">Transmembrane</keyword>
<dbReference type="Pfam" id="PF01970">
    <property type="entry name" value="TctA"/>
    <property type="match status" value="1"/>
</dbReference>
<feature type="transmembrane region" description="Helical" evidence="1">
    <location>
        <begin position="30"/>
        <end position="54"/>
    </location>
</feature>
<feature type="transmembrane region" description="Helical" evidence="1">
    <location>
        <begin position="165"/>
        <end position="186"/>
    </location>
</feature>
<comment type="caution">
    <text evidence="3">The sequence shown here is derived from an EMBL/GenBank/DDBJ whole genome shotgun (WGS) entry which is preliminary data.</text>
</comment>
<dbReference type="EMBL" id="RBWE01000001">
    <property type="protein sequence ID" value="RKO68179.1"/>
    <property type="molecule type" value="Genomic_DNA"/>
</dbReference>
<feature type="transmembrane region" description="Helical" evidence="1">
    <location>
        <begin position="138"/>
        <end position="159"/>
    </location>
</feature>
<evidence type="ECO:0000313" key="3">
    <source>
        <dbReference type="EMBL" id="RKO68179.1"/>
    </source>
</evidence>
<dbReference type="InterPro" id="IPR002823">
    <property type="entry name" value="DUF112_TM"/>
</dbReference>
<sequence>MGMAFGAIPGLTATMGVALLTPLTFVLEPAAGINMLIGIYCGGIFGGAISAVLVNIPGTPAGMMTTLDGYPMGQRGEAGKAIGYATIASFSGGIISAVVLIVAAPQLAKIALQFGPAEYFAIAVFGLSIIASVSGKSIIKGLISGVIGMIITTVGMDYVTSTPRFTFGITALLSGFAFIPTMIGLFGMREFLMQIGTGRYKYQVQQNVGKVTPSLSEVKRLFPVIFRGGLIGTFIGALPGAGGPIASFISYDTARRSSKHPEKYGTGIPDGIVASESANNGVTGGALIPMLTLGVPGDGVTAVMLGAFMVHNLLPGPMLFQNHGALVYAIYIGFLLANIFMLFFGLVGARYFARILNLPMPILLPFISVLTVVGAYSIRNNPFDIGVMLAFGVLGYLMSEFKIPAMPMVLGIVLGPIAEANLRGALLISKGSWLIFLKEPISLVLLIISVIMAAYPYLSRILSRRTKLEKSTAEA</sequence>
<feature type="transmembrane region" description="Helical" evidence="1">
    <location>
        <begin position="361"/>
        <end position="379"/>
    </location>
</feature>
<keyword evidence="4" id="KW-1185">Reference proteome</keyword>